<accession>A0A916JM89</accession>
<protein>
    <submittedName>
        <fullName evidence="2">Hydroxyacylglutathione hydrolase</fullName>
        <ecNumber evidence="2">3.1.2.6</ecNumber>
    </submittedName>
</protein>
<evidence type="ECO:0000313" key="3">
    <source>
        <dbReference type="Proteomes" id="UP000683507"/>
    </source>
</evidence>
<name>A0A916JM89_9FLAO</name>
<sequence length="250" mass="28313">MPQRLIKITDEIYCNYSSSYFNCTYIVYRNDEVTLIDTGMKSDASDVKFALRELNIPIEKIKSILLTHWHNDHSAGAAELKGLTNCITYCHQNEARYFELEQSSRIRRLADYIPEHGIFVLFKGLIGDTVPRPVSIDRKVRTGEIIDGDFEVIHTPGHTGGHIAYFDVESGFLFAGDALAVVNGKLRLMASIVTENKKEALESIIEMLQGERTIKAICPGHREPLTKNVSEEIESFIEKIKAQKRWPILG</sequence>
<keyword evidence="3" id="KW-1185">Reference proteome</keyword>
<organism evidence="2 3">
    <name type="scientific">Parvicella tangerina</name>
    <dbReference type="NCBI Taxonomy" id="2829795"/>
    <lineage>
        <taxon>Bacteria</taxon>
        <taxon>Pseudomonadati</taxon>
        <taxon>Bacteroidota</taxon>
        <taxon>Flavobacteriia</taxon>
        <taxon>Flavobacteriales</taxon>
        <taxon>Parvicellaceae</taxon>
        <taxon>Parvicella</taxon>
    </lineage>
</organism>
<dbReference type="PANTHER" id="PTHR42951">
    <property type="entry name" value="METALLO-BETA-LACTAMASE DOMAIN-CONTAINING"/>
    <property type="match status" value="1"/>
</dbReference>
<dbReference type="RefSeq" id="WP_258541748.1">
    <property type="nucleotide sequence ID" value="NZ_OU015584.1"/>
</dbReference>
<evidence type="ECO:0000313" key="2">
    <source>
        <dbReference type="EMBL" id="CAG5081140.1"/>
    </source>
</evidence>
<proteinExistence type="predicted"/>
<dbReference type="Gene3D" id="3.60.15.10">
    <property type="entry name" value="Ribonuclease Z/Hydroxyacylglutathione hydrolase-like"/>
    <property type="match status" value="1"/>
</dbReference>
<dbReference type="SMART" id="SM00849">
    <property type="entry name" value="Lactamase_B"/>
    <property type="match status" value="1"/>
</dbReference>
<keyword evidence="2" id="KW-0378">Hydrolase</keyword>
<dbReference type="InterPro" id="IPR050855">
    <property type="entry name" value="NDM-1-like"/>
</dbReference>
<dbReference type="EC" id="3.1.2.6" evidence="2"/>
<dbReference type="Proteomes" id="UP000683507">
    <property type="component" value="Chromosome"/>
</dbReference>
<dbReference type="InterPro" id="IPR001279">
    <property type="entry name" value="Metallo-B-lactamas"/>
</dbReference>
<dbReference type="SUPFAM" id="SSF56281">
    <property type="entry name" value="Metallo-hydrolase/oxidoreductase"/>
    <property type="match status" value="1"/>
</dbReference>
<evidence type="ECO:0000259" key="1">
    <source>
        <dbReference type="SMART" id="SM00849"/>
    </source>
</evidence>
<dbReference type="CDD" id="cd07721">
    <property type="entry name" value="yflN-like_MBL-fold"/>
    <property type="match status" value="1"/>
</dbReference>
<feature type="domain" description="Metallo-beta-lactamase" evidence="1">
    <location>
        <begin position="20"/>
        <end position="221"/>
    </location>
</feature>
<dbReference type="Pfam" id="PF00753">
    <property type="entry name" value="Lactamase_B"/>
    <property type="match status" value="1"/>
</dbReference>
<reference evidence="2" key="1">
    <citation type="submission" date="2021-04" db="EMBL/GenBank/DDBJ databases">
        <authorList>
            <person name="Rodrigo-Torres L."/>
            <person name="Arahal R. D."/>
            <person name="Lucena T."/>
        </authorList>
    </citation>
    <scope>NUCLEOTIDE SEQUENCE</scope>
    <source>
        <strain evidence="2">AS29M-1</strain>
    </source>
</reference>
<dbReference type="InterPro" id="IPR036866">
    <property type="entry name" value="RibonucZ/Hydroxyglut_hydro"/>
</dbReference>
<dbReference type="AlphaFoldDB" id="A0A916JM89"/>
<dbReference type="KEGG" id="ptan:CRYO30217_01547"/>
<dbReference type="GO" id="GO:0004416">
    <property type="term" value="F:hydroxyacylglutathione hydrolase activity"/>
    <property type="evidence" value="ECO:0007669"/>
    <property type="project" value="UniProtKB-EC"/>
</dbReference>
<gene>
    <name evidence="2" type="primary">gloB_2</name>
    <name evidence="2" type="ORF">CRYO30217_01547</name>
</gene>
<dbReference type="EMBL" id="OU015584">
    <property type="protein sequence ID" value="CAG5081140.1"/>
    <property type="molecule type" value="Genomic_DNA"/>
</dbReference>